<reference evidence="2" key="3">
    <citation type="submission" date="2023-02" db="EMBL/GenBank/DDBJ databases">
        <authorList>
            <person name="Sun Q."/>
            <person name="Mori K."/>
        </authorList>
    </citation>
    <scope>NUCLEOTIDE SEQUENCE</scope>
    <source>
        <strain evidence="2">NBRC 105830</strain>
    </source>
</reference>
<evidence type="ECO:0000313" key="4">
    <source>
        <dbReference type="Proteomes" id="UP001157109"/>
    </source>
</evidence>
<protein>
    <submittedName>
        <fullName evidence="2">Uncharacterized protein</fullName>
    </submittedName>
</protein>
<organism evidence="2 4">
    <name type="scientific">Arsenicicoccus piscis</name>
    <dbReference type="NCBI Taxonomy" id="673954"/>
    <lineage>
        <taxon>Bacteria</taxon>
        <taxon>Bacillati</taxon>
        <taxon>Actinomycetota</taxon>
        <taxon>Actinomycetes</taxon>
        <taxon>Micrococcales</taxon>
        <taxon>Intrasporangiaceae</taxon>
        <taxon>Arsenicicoccus</taxon>
    </lineage>
</organism>
<gene>
    <name evidence="2" type="ORF">GCM10025862_00750</name>
    <name evidence="3" type="ORF">GCM10025862_39460</name>
</gene>
<accession>A0ABQ6HHE8</accession>
<keyword evidence="4" id="KW-1185">Reference proteome</keyword>
<sequence>MPGSPALPVASVLLGRGLGGLGDGLSLGLTPQKLALALWVLAGPLVCLAVWQVAQIVVGLERPADDEAEAETAVETGDAVDTVPAVDGGPAVDTGASTGPAVGTGSAVETGVAAAETTPPAPPSTAGDTAVSHRDGS</sequence>
<proteinExistence type="predicted"/>
<dbReference type="EMBL" id="BSUJ01000001">
    <property type="protein sequence ID" value="GMA18054.1"/>
    <property type="molecule type" value="Genomic_DNA"/>
</dbReference>
<evidence type="ECO:0000256" key="1">
    <source>
        <dbReference type="SAM" id="MobiDB-lite"/>
    </source>
</evidence>
<evidence type="ECO:0000313" key="2">
    <source>
        <dbReference type="EMBL" id="GMA18054.1"/>
    </source>
</evidence>
<comment type="caution">
    <text evidence="2">The sequence shown here is derived from an EMBL/GenBank/DDBJ whole genome shotgun (WGS) entry which is preliminary data.</text>
</comment>
<reference evidence="4" key="2">
    <citation type="journal article" date="2019" name="Int. J. Syst. Evol. Microbiol.">
        <title>The Global Catalogue of Microorganisms (GCM) 10K type strain sequencing project: providing services to taxonomists for standard genome sequencing and annotation.</title>
        <authorList>
            <consortium name="The Broad Institute Genomics Platform"/>
            <consortium name="The Broad Institute Genome Sequencing Center for Infectious Disease"/>
            <person name="Wu L."/>
            <person name="Ma J."/>
        </authorList>
    </citation>
    <scope>NUCLEOTIDE SEQUENCE [LARGE SCALE GENOMIC DNA]</scope>
    <source>
        <strain evidence="4">NBRC 105830</strain>
    </source>
</reference>
<feature type="compositionally biased region" description="Low complexity" evidence="1">
    <location>
        <begin position="101"/>
        <end position="130"/>
    </location>
</feature>
<reference evidence="2" key="1">
    <citation type="journal article" date="2014" name="Int. J. Syst. Evol. Microbiol.">
        <title>Complete genome of a new Firmicutes species belonging to the dominant human colonic microbiota ('Ruminococcus bicirculans') reveals two chromosomes and a selective capacity to utilize plant glucans.</title>
        <authorList>
            <consortium name="NISC Comparative Sequencing Program"/>
            <person name="Wegmann U."/>
            <person name="Louis P."/>
            <person name="Goesmann A."/>
            <person name="Henrissat B."/>
            <person name="Duncan S.H."/>
            <person name="Flint H.J."/>
        </authorList>
    </citation>
    <scope>NUCLEOTIDE SEQUENCE</scope>
    <source>
        <strain evidence="2">NBRC 105830</strain>
    </source>
</reference>
<dbReference type="EMBL" id="BSUJ01000001">
    <property type="protein sequence ID" value="GMA21925.1"/>
    <property type="molecule type" value="Genomic_DNA"/>
</dbReference>
<feature type="region of interest" description="Disordered" evidence="1">
    <location>
        <begin position="63"/>
        <end position="137"/>
    </location>
</feature>
<dbReference type="Proteomes" id="UP001157109">
    <property type="component" value="Unassembled WGS sequence"/>
</dbReference>
<name>A0ABQ6HHE8_9MICO</name>
<evidence type="ECO:0000313" key="3">
    <source>
        <dbReference type="EMBL" id="GMA21925.1"/>
    </source>
</evidence>